<evidence type="ECO:0000313" key="9">
    <source>
        <dbReference type="Proteomes" id="UP000077755"/>
    </source>
</evidence>
<evidence type="ECO:0008006" key="10">
    <source>
        <dbReference type="Google" id="ProtNLM"/>
    </source>
</evidence>
<keyword evidence="3" id="KW-0295">Fungicide</keyword>
<evidence type="ECO:0000313" key="8">
    <source>
        <dbReference type="EMBL" id="WOH08689.1"/>
    </source>
</evidence>
<evidence type="ECO:0000256" key="6">
    <source>
        <dbReference type="SAM" id="SignalP"/>
    </source>
</evidence>
<keyword evidence="9" id="KW-1185">Reference proteome</keyword>
<proteinExistence type="inferred from homology"/>
<evidence type="ECO:0000256" key="1">
    <source>
        <dbReference type="ARBA" id="ARBA00006722"/>
    </source>
</evidence>
<feature type="chain" id="PRO_5007853294" description="Knottin scorpion toxin-like domain-containing protein" evidence="6">
    <location>
        <begin position="28"/>
        <end position="89"/>
    </location>
</feature>
<sequence>MRNLSAAILVLFLLFTITRNGMKSANGARVCGVVIKLPGQGCDENECNKLCVLQHGGATGRAARGYCNPSSQCVCFYACDGTNKCCIGG</sequence>
<dbReference type="Proteomes" id="UP000077755">
    <property type="component" value="Chromosome 7"/>
</dbReference>
<dbReference type="Gramene" id="KZM87208">
    <property type="protein sequence ID" value="KZM87208"/>
    <property type="gene ID" value="DCAR_024342"/>
</dbReference>
<dbReference type="EMBL" id="CP093349">
    <property type="protein sequence ID" value="WOH08689.1"/>
    <property type="molecule type" value="Genomic_DNA"/>
</dbReference>
<comment type="similarity">
    <text evidence="1">Belongs to the DEFL family.</text>
</comment>
<keyword evidence="4" id="KW-0611">Plant defense</keyword>
<name>A0A164T8S3_DAUCS</name>
<gene>
    <name evidence="7" type="ORF">DCAR_024342</name>
    <name evidence="8" type="ORF">DCAR_0728134</name>
</gene>
<feature type="signal peptide" evidence="6">
    <location>
        <begin position="1"/>
        <end position="27"/>
    </location>
</feature>
<dbReference type="GO" id="GO:0031640">
    <property type="term" value="P:killing of cells of another organism"/>
    <property type="evidence" value="ECO:0007669"/>
    <property type="project" value="UniProtKB-KW"/>
</dbReference>
<organism evidence="7">
    <name type="scientific">Daucus carota subsp. sativus</name>
    <name type="common">Carrot</name>
    <dbReference type="NCBI Taxonomy" id="79200"/>
    <lineage>
        <taxon>Eukaryota</taxon>
        <taxon>Viridiplantae</taxon>
        <taxon>Streptophyta</taxon>
        <taxon>Embryophyta</taxon>
        <taxon>Tracheophyta</taxon>
        <taxon>Spermatophyta</taxon>
        <taxon>Magnoliopsida</taxon>
        <taxon>eudicotyledons</taxon>
        <taxon>Gunneridae</taxon>
        <taxon>Pentapetalae</taxon>
        <taxon>asterids</taxon>
        <taxon>campanulids</taxon>
        <taxon>Apiales</taxon>
        <taxon>Apiaceae</taxon>
        <taxon>Apioideae</taxon>
        <taxon>Scandiceae</taxon>
        <taxon>Daucinae</taxon>
        <taxon>Daucus</taxon>
        <taxon>Daucus sect. Daucus</taxon>
    </lineage>
</organism>
<dbReference type="EMBL" id="LNRQ01000007">
    <property type="protein sequence ID" value="KZM87208.1"/>
    <property type="molecule type" value="Genomic_DNA"/>
</dbReference>
<evidence type="ECO:0000256" key="2">
    <source>
        <dbReference type="ARBA" id="ARBA00022529"/>
    </source>
</evidence>
<protein>
    <recommendedName>
        <fullName evidence="10">Knottin scorpion toxin-like domain-containing protein</fullName>
    </recommendedName>
</protein>
<reference evidence="7" key="1">
    <citation type="journal article" date="2016" name="Nat. Genet.">
        <title>A high-quality carrot genome assembly provides new insights into carotenoid accumulation and asterid genome evolution.</title>
        <authorList>
            <person name="Iorizzo M."/>
            <person name="Ellison S."/>
            <person name="Senalik D."/>
            <person name="Zeng P."/>
            <person name="Satapoomin P."/>
            <person name="Huang J."/>
            <person name="Bowman M."/>
            <person name="Iovene M."/>
            <person name="Sanseverino W."/>
            <person name="Cavagnaro P."/>
            <person name="Yildiz M."/>
            <person name="Macko-Podgorni A."/>
            <person name="Moranska E."/>
            <person name="Grzebelus E."/>
            <person name="Grzebelus D."/>
            <person name="Ashrafi H."/>
            <person name="Zheng Z."/>
            <person name="Cheng S."/>
            <person name="Spooner D."/>
            <person name="Van Deynze A."/>
            <person name="Simon P."/>
        </authorList>
    </citation>
    <scope>NUCLEOTIDE SEQUENCE [LARGE SCALE GENOMIC DNA]</scope>
    <source>
        <tissue evidence="7">Leaf</tissue>
    </source>
</reference>
<dbReference type="InterPro" id="IPR010851">
    <property type="entry name" value="DEFL"/>
</dbReference>
<accession>A0A164T8S3</accession>
<dbReference type="Pfam" id="PF07333">
    <property type="entry name" value="SLR1-BP"/>
    <property type="match status" value="1"/>
</dbReference>
<evidence type="ECO:0000313" key="7">
    <source>
        <dbReference type="EMBL" id="KZM87208.1"/>
    </source>
</evidence>
<keyword evidence="6" id="KW-0732">Signal</keyword>
<keyword evidence="5" id="KW-1015">Disulfide bond</keyword>
<dbReference type="GO" id="GO:0050832">
    <property type="term" value="P:defense response to fungus"/>
    <property type="evidence" value="ECO:0007669"/>
    <property type="project" value="UniProtKB-KW"/>
</dbReference>
<evidence type="ECO:0000256" key="4">
    <source>
        <dbReference type="ARBA" id="ARBA00022821"/>
    </source>
</evidence>
<dbReference type="AlphaFoldDB" id="A0A164T8S3"/>
<reference evidence="8" key="2">
    <citation type="submission" date="2022-03" db="EMBL/GenBank/DDBJ databases">
        <title>Draft title - Genomic analysis of global carrot germplasm unveils the trajectory of domestication and the origin of high carotenoid orange carrot.</title>
        <authorList>
            <person name="Iorizzo M."/>
            <person name="Ellison S."/>
            <person name="Senalik D."/>
            <person name="Macko-Podgorni A."/>
            <person name="Grzebelus D."/>
            <person name="Bostan H."/>
            <person name="Rolling W."/>
            <person name="Curaba J."/>
            <person name="Simon P."/>
        </authorList>
    </citation>
    <scope>NUCLEOTIDE SEQUENCE</scope>
    <source>
        <tissue evidence="8">Leaf</tissue>
    </source>
</reference>
<evidence type="ECO:0000256" key="3">
    <source>
        <dbReference type="ARBA" id="ARBA00022577"/>
    </source>
</evidence>
<evidence type="ECO:0000256" key="5">
    <source>
        <dbReference type="ARBA" id="ARBA00023157"/>
    </source>
</evidence>
<keyword evidence="2" id="KW-0929">Antimicrobial</keyword>